<dbReference type="EMBL" id="JARJCN010000066">
    <property type="protein sequence ID" value="KAJ7078461.1"/>
    <property type="molecule type" value="Genomic_DNA"/>
</dbReference>
<sequence>MVFARKTSSLHLSFIRPFLPRLRAHVLTATLPLDVIAQVPTAMFVWSSFRWPQTNASLPPALRLAQTAHRHCLGCRARHIHKSLTSTLGASAAGRASFSARREKYRRCEAMAALMCPAPAPMLSHPAGPNLVIILKLSTDCVVRVLLHSIRHRQHASMGRARHRETHESRCELRTLRKQGTPLRKLGWRSWIRQTRQLRAHAHGKGSIDYFLVVSVCSSLYVLA</sequence>
<evidence type="ECO:0000313" key="2">
    <source>
        <dbReference type="Proteomes" id="UP001222325"/>
    </source>
</evidence>
<evidence type="ECO:0000313" key="1">
    <source>
        <dbReference type="EMBL" id="KAJ7078461.1"/>
    </source>
</evidence>
<organism evidence="1 2">
    <name type="scientific">Mycena belliarum</name>
    <dbReference type="NCBI Taxonomy" id="1033014"/>
    <lineage>
        <taxon>Eukaryota</taxon>
        <taxon>Fungi</taxon>
        <taxon>Dikarya</taxon>
        <taxon>Basidiomycota</taxon>
        <taxon>Agaricomycotina</taxon>
        <taxon>Agaricomycetes</taxon>
        <taxon>Agaricomycetidae</taxon>
        <taxon>Agaricales</taxon>
        <taxon>Marasmiineae</taxon>
        <taxon>Mycenaceae</taxon>
        <taxon>Mycena</taxon>
    </lineage>
</organism>
<accession>A0AAD6XLH7</accession>
<keyword evidence="2" id="KW-1185">Reference proteome</keyword>
<name>A0AAD6XLH7_9AGAR</name>
<protein>
    <submittedName>
        <fullName evidence="1">Uncharacterized protein</fullName>
    </submittedName>
</protein>
<dbReference type="Proteomes" id="UP001222325">
    <property type="component" value="Unassembled WGS sequence"/>
</dbReference>
<proteinExistence type="predicted"/>
<comment type="caution">
    <text evidence="1">The sequence shown here is derived from an EMBL/GenBank/DDBJ whole genome shotgun (WGS) entry which is preliminary data.</text>
</comment>
<gene>
    <name evidence="1" type="ORF">B0H15DRAFT_537953</name>
</gene>
<dbReference type="AlphaFoldDB" id="A0AAD6XLH7"/>
<reference evidence="1" key="1">
    <citation type="submission" date="2023-03" db="EMBL/GenBank/DDBJ databases">
        <title>Massive genome expansion in bonnet fungi (Mycena s.s.) driven by repeated elements and novel gene families across ecological guilds.</title>
        <authorList>
            <consortium name="Lawrence Berkeley National Laboratory"/>
            <person name="Harder C.B."/>
            <person name="Miyauchi S."/>
            <person name="Viragh M."/>
            <person name="Kuo A."/>
            <person name="Thoen E."/>
            <person name="Andreopoulos B."/>
            <person name="Lu D."/>
            <person name="Skrede I."/>
            <person name="Drula E."/>
            <person name="Henrissat B."/>
            <person name="Morin E."/>
            <person name="Kohler A."/>
            <person name="Barry K."/>
            <person name="LaButti K."/>
            <person name="Morin E."/>
            <person name="Salamov A."/>
            <person name="Lipzen A."/>
            <person name="Mereny Z."/>
            <person name="Hegedus B."/>
            <person name="Baldrian P."/>
            <person name="Stursova M."/>
            <person name="Weitz H."/>
            <person name="Taylor A."/>
            <person name="Grigoriev I.V."/>
            <person name="Nagy L.G."/>
            <person name="Martin F."/>
            <person name="Kauserud H."/>
        </authorList>
    </citation>
    <scope>NUCLEOTIDE SEQUENCE</scope>
    <source>
        <strain evidence="1">CBHHK173m</strain>
    </source>
</reference>